<dbReference type="Pfam" id="PF24745">
    <property type="entry name" value="DUF7693"/>
    <property type="match status" value="1"/>
</dbReference>
<feature type="domain" description="DUF7693" evidence="1">
    <location>
        <begin position="2"/>
        <end position="91"/>
    </location>
</feature>
<comment type="caution">
    <text evidence="2">The sequence shown here is derived from an EMBL/GenBank/DDBJ whole genome shotgun (WGS) entry which is preliminary data.</text>
</comment>
<sequence>MAAREVCQQLRDAALGLCTLRYLAPAPACGLVHVDIDGWHLTLDTEHGHLQHCQHCRSPDGRLYERGQHYGTDPVYLLSTWELAQIERLLKG</sequence>
<accession>A0A9Q3AFS3</accession>
<dbReference type="EMBL" id="JAHTBI010000096">
    <property type="protein sequence ID" value="MBV6289860.1"/>
    <property type="molecule type" value="Genomic_DNA"/>
</dbReference>
<name>A0A9Q3AFS3_9PSED</name>
<dbReference type="AlphaFoldDB" id="A0A9Q3AFS3"/>
<organism evidence="2 3">
    <name type="scientific">Pseudomonas aegrilactucae</name>
    <dbReference type="NCBI Taxonomy" id="2854028"/>
    <lineage>
        <taxon>Bacteria</taxon>
        <taxon>Pseudomonadati</taxon>
        <taxon>Pseudomonadota</taxon>
        <taxon>Gammaproteobacteria</taxon>
        <taxon>Pseudomonadales</taxon>
        <taxon>Pseudomonadaceae</taxon>
        <taxon>Pseudomonas</taxon>
    </lineage>
</organism>
<dbReference type="Proteomes" id="UP001106592">
    <property type="component" value="Unassembled WGS sequence"/>
</dbReference>
<gene>
    <name evidence="2" type="ORF">KUO17_22985</name>
</gene>
<protein>
    <recommendedName>
        <fullName evidence="1">DUF7693 domain-containing protein</fullName>
    </recommendedName>
</protein>
<keyword evidence="3" id="KW-1185">Reference proteome</keyword>
<reference evidence="2" key="2">
    <citation type="journal article" date="2023" name="Plant Pathol.">
        <title>Dismantling and reorganizing Pseudomonas marginalis sensu#lato.</title>
        <authorList>
            <person name="Sawada H."/>
            <person name="Fujikawa T."/>
            <person name="Satou M."/>
        </authorList>
    </citation>
    <scope>NUCLEOTIDE SEQUENCE</scope>
    <source>
        <strain evidence="2">MAFF 301350</strain>
    </source>
</reference>
<evidence type="ECO:0000313" key="2">
    <source>
        <dbReference type="EMBL" id="MBV6289860.1"/>
    </source>
</evidence>
<reference evidence="2" key="1">
    <citation type="journal article" date="2022" name="Int. J. Syst. Evol. Microbiol.">
        <title>Pseudomonas aegrilactucae sp. nov. and Pseudomonas morbosilactucae sp. nov., pathogens causing bacterial rot of lettuce in Japan.</title>
        <authorList>
            <person name="Sawada H."/>
            <person name="Fujikawa T."/>
            <person name="Satou M."/>
        </authorList>
    </citation>
    <scope>NUCLEOTIDE SEQUENCE</scope>
    <source>
        <strain evidence="2">MAFF 301350</strain>
    </source>
</reference>
<evidence type="ECO:0000313" key="3">
    <source>
        <dbReference type="Proteomes" id="UP001106592"/>
    </source>
</evidence>
<dbReference type="InterPro" id="IPR056110">
    <property type="entry name" value="DUF7693"/>
</dbReference>
<evidence type="ECO:0000259" key="1">
    <source>
        <dbReference type="Pfam" id="PF24745"/>
    </source>
</evidence>
<proteinExistence type="predicted"/>